<comment type="caution">
    <text evidence="2">The sequence shown here is derived from an EMBL/GenBank/DDBJ whole genome shotgun (WGS) entry which is preliminary data.</text>
</comment>
<keyword evidence="3" id="KW-1185">Reference proteome</keyword>
<organism evidence="2 3">
    <name type="scientific">Cephalotrichum gorgonifer</name>
    <dbReference type="NCBI Taxonomy" id="2041049"/>
    <lineage>
        <taxon>Eukaryota</taxon>
        <taxon>Fungi</taxon>
        <taxon>Dikarya</taxon>
        <taxon>Ascomycota</taxon>
        <taxon>Pezizomycotina</taxon>
        <taxon>Sordariomycetes</taxon>
        <taxon>Hypocreomycetidae</taxon>
        <taxon>Microascales</taxon>
        <taxon>Microascaceae</taxon>
        <taxon>Cephalotrichum</taxon>
    </lineage>
</organism>
<evidence type="ECO:0000313" key="3">
    <source>
        <dbReference type="Proteomes" id="UP001187682"/>
    </source>
</evidence>
<dbReference type="AlphaFoldDB" id="A0AAE8SZG4"/>
<protein>
    <submittedName>
        <fullName evidence="2">Uncharacterized protein</fullName>
    </submittedName>
</protein>
<name>A0AAE8SZG4_9PEZI</name>
<gene>
    <name evidence="2" type="ORF">DNG_09502</name>
</gene>
<accession>A0AAE8SZG4</accession>
<reference evidence="2" key="1">
    <citation type="submission" date="2018-03" db="EMBL/GenBank/DDBJ databases">
        <authorList>
            <person name="Guldener U."/>
        </authorList>
    </citation>
    <scope>NUCLEOTIDE SEQUENCE</scope>
</reference>
<dbReference type="Proteomes" id="UP001187682">
    <property type="component" value="Unassembled WGS sequence"/>
</dbReference>
<sequence length="387" mass="43449">MRLDRPRGRPALRNKGLQGVDPEEPRAMSNDERRAILAVWYLNSSFAVVFKKVNSPGRHFTRHMERQLQGLQDGLEYETDGVLAQLICAQRISEMIAHLEQSEQSVDVRLSLNVWTANLDNLLAELDSLQGSEGQQKPHHYLVSSHHNLALLQLLEPQLLDTDHVQNDEAVAALHNTPDYFRTPSTRRTDAADTALRAWFEHWLTIPVCHFFYMPMPGYLHLTNATVVLLRRARVALLTRYRQGESCAPETHVNNDGAASMSIDSGGNSSDLMLDLLDRLASRFEEARIEMAAAHCSEWSNDLLDLVAWKLRERKSCIEKWMNVIANNKTHANARSGVEARESYRPGELGGDGGDLAAFVNLDEPGLPLDSLEALLMGGGDAYDSWF</sequence>
<evidence type="ECO:0000256" key="1">
    <source>
        <dbReference type="SAM" id="MobiDB-lite"/>
    </source>
</evidence>
<feature type="region of interest" description="Disordered" evidence="1">
    <location>
        <begin position="1"/>
        <end position="28"/>
    </location>
</feature>
<evidence type="ECO:0000313" key="2">
    <source>
        <dbReference type="EMBL" id="SPO06808.1"/>
    </source>
</evidence>
<dbReference type="EMBL" id="ONZQ02000017">
    <property type="protein sequence ID" value="SPO06808.1"/>
    <property type="molecule type" value="Genomic_DNA"/>
</dbReference>
<proteinExistence type="predicted"/>